<dbReference type="InterPro" id="IPR009057">
    <property type="entry name" value="Homeodomain-like_sf"/>
</dbReference>
<evidence type="ECO:0000256" key="1">
    <source>
        <dbReference type="SAM" id="MobiDB-lite"/>
    </source>
</evidence>
<dbReference type="EMBL" id="OU912926">
    <property type="protein sequence ID" value="CAG9934268.1"/>
    <property type="molecule type" value="Genomic_DNA"/>
</dbReference>
<feature type="domain" description="DNA binding HTH" evidence="2">
    <location>
        <begin position="46"/>
        <end position="82"/>
    </location>
</feature>
<dbReference type="GO" id="GO:0003677">
    <property type="term" value="F:DNA binding"/>
    <property type="evidence" value="ECO:0007669"/>
    <property type="project" value="UniProtKB-KW"/>
</dbReference>
<evidence type="ECO:0000313" key="3">
    <source>
        <dbReference type="EMBL" id="CAG9934268.1"/>
    </source>
</evidence>
<dbReference type="PANTHER" id="PTHR47918">
    <property type="entry name" value="DNA-BINDING PROTEIN FIS"/>
    <property type="match status" value="1"/>
</dbReference>
<organism evidence="3 4">
    <name type="scientific">Candidatus Nitrotoga arctica</name>
    <dbReference type="NCBI Taxonomy" id="453162"/>
    <lineage>
        <taxon>Bacteria</taxon>
        <taxon>Pseudomonadati</taxon>
        <taxon>Pseudomonadota</taxon>
        <taxon>Betaproteobacteria</taxon>
        <taxon>Nitrosomonadales</taxon>
        <taxon>Gallionellaceae</taxon>
        <taxon>Candidatus Nitrotoga</taxon>
    </lineage>
</organism>
<sequence length="116" mass="13227">MKKEEDCLLGENDVARYVRKAVDDYFKDLDGENPSCAVYDMVMNCVEKPLIEAVLQHAGGNQTRAAELLGLNRNTLRKKIQQHSTPSQTSNLRPNTRPERRAVQRSQLVKTNEEKN</sequence>
<dbReference type="InterPro" id="IPR002197">
    <property type="entry name" value="HTH_Fis"/>
</dbReference>
<dbReference type="PANTHER" id="PTHR47918:SF1">
    <property type="entry name" value="DNA-BINDING PROTEIN FIS"/>
    <property type="match status" value="1"/>
</dbReference>
<evidence type="ECO:0000313" key="4">
    <source>
        <dbReference type="Proteomes" id="UP000839052"/>
    </source>
</evidence>
<evidence type="ECO:0000259" key="2">
    <source>
        <dbReference type="Pfam" id="PF02954"/>
    </source>
</evidence>
<dbReference type="Gene3D" id="1.10.10.60">
    <property type="entry name" value="Homeodomain-like"/>
    <property type="match status" value="1"/>
</dbReference>
<reference evidence="3 4" key="1">
    <citation type="submission" date="2021-10" db="EMBL/GenBank/DDBJ databases">
        <authorList>
            <person name="Koch H."/>
        </authorList>
    </citation>
    <scope>NUCLEOTIDE SEQUENCE [LARGE SCALE GENOMIC DNA]</scope>
    <source>
        <strain evidence="3">6680</strain>
    </source>
</reference>
<accession>A0ABN8ANA7</accession>
<dbReference type="SUPFAM" id="SSF46689">
    <property type="entry name" value="Homeodomain-like"/>
    <property type="match status" value="1"/>
</dbReference>
<feature type="region of interest" description="Disordered" evidence="1">
    <location>
        <begin position="79"/>
        <end position="116"/>
    </location>
</feature>
<proteinExistence type="predicted"/>
<dbReference type="Proteomes" id="UP000839052">
    <property type="component" value="Chromosome"/>
</dbReference>
<gene>
    <name evidence="3" type="ORF">NTG6680_3019</name>
</gene>
<keyword evidence="4" id="KW-1185">Reference proteome</keyword>
<name>A0ABN8ANA7_9PROT</name>
<dbReference type="InterPro" id="IPR050207">
    <property type="entry name" value="Trans_regulatory_Fis"/>
</dbReference>
<dbReference type="Pfam" id="PF02954">
    <property type="entry name" value="HTH_8"/>
    <property type="match status" value="1"/>
</dbReference>
<feature type="compositionally biased region" description="Polar residues" evidence="1">
    <location>
        <begin position="82"/>
        <end position="94"/>
    </location>
</feature>
<protein>
    <submittedName>
        <fullName evidence="3">DNA-binding protein Fis</fullName>
    </submittedName>
</protein>
<dbReference type="PRINTS" id="PR01590">
    <property type="entry name" value="HTHFIS"/>
</dbReference>
<keyword evidence="3" id="KW-0238">DNA-binding</keyword>